<feature type="disulfide bond" evidence="9">
    <location>
        <begin position="195"/>
        <end position="213"/>
    </location>
</feature>
<dbReference type="InterPro" id="IPR017452">
    <property type="entry name" value="GPCR_Rhodpsn_7TM"/>
</dbReference>
<keyword evidence="14" id="KW-1185">Reference proteome</keyword>
<evidence type="ECO:0000256" key="10">
    <source>
        <dbReference type="SAM" id="Phobius"/>
    </source>
</evidence>
<feature type="transmembrane region" description="Helical" evidence="10">
    <location>
        <begin position="1245"/>
        <end position="1263"/>
    </location>
</feature>
<protein>
    <submittedName>
        <fullName evidence="13">Uncharacterized protein</fullName>
    </submittedName>
</protein>
<dbReference type="InterPro" id="IPR000742">
    <property type="entry name" value="EGF"/>
</dbReference>
<dbReference type="Gene3D" id="2.10.25.10">
    <property type="entry name" value="Laminin"/>
    <property type="match status" value="1"/>
</dbReference>
<dbReference type="Pfam" id="PF00001">
    <property type="entry name" value="7tm_1"/>
    <property type="match status" value="1"/>
</dbReference>
<dbReference type="GO" id="GO:0005886">
    <property type="term" value="C:plasma membrane"/>
    <property type="evidence" value="ECO:0007669"/>
    <property type="project" value="TreeGrafter"/>
</dbReference>
<dbReference type="InterPro" id="IPR000276">
    <property type="entry name" value="GPCR_Rhodpsn"/>
</dbReference>
<keyword evidence="3 10" id="KW-0812">Transmembrane</keyword>
<evidence type="ECO:0000313" key="13">
    <source>
        <dbReference type="EMBL" id="CAF1565804.1"/>
    </source>
</evidence>
<comment type="caution">
    <text evidence="8">Lacks conserved residue(s) required for the propagation of feature annotation.</text>
</comment>
<evidence type="ECO:0000256" key="2">
    <source>
        <dbReference type="ARBA" id="ARBA00004308"/>
    </source>
</evidence>
<feature type="disulfide bond" evidence="9">
    <location>
        <begin position="152"/>
        <end position="170"/>
    </location>
</feature>
<evidence type="ECO:0000256" key="6">
    <source>
        <dbReference type="ARBA" id="ARBA00023136"/>
    </source>
</evidence>
<dbReference type="GO" id="GO:0016192">
    <property type="term" value="P:vesicle-mediated transport"/>
    <property type="evidence" value="ECO:0007669"/>
    <property type="project" value="UniProtKB-ARBA"/>
</dbReference>
<dbReference type="GO" id="GO:0004930">
    <property type="term" value="F:G protein-coupled receptor activity"/>
    <property type="evidence" value="ECO:0007669"/>
    <property type="project" value="InterPro"/>
</dbReference>
<feature type="transmembrane region" description="Helical" evidence="10">
    <location>
        <begin position="1283"/>
        <end position="1305"/>
    </location>
</feature>
<keyword evidence="6 10" id="KW-0472">Membrane</keyword>
<dbReference type="SUPFAM" id="SSF57424">
    <property type="entry name" value="LDL receptor-like module"/>
    <property type="match status" value="3"/>
</dbReference>
<feature type="transmembrane region" description="Helical" evidence="10">
    <location>
        <begin position="1332"/>
        <end position="1360"/>
    </location>
</feature>
<feature type="transmembrane region" description="Helical" evidence="10">
    <location>
        <begin position="1169"/>
        <end position="1195"/>
    </location>
</feature>
<dbReference type="InterPro" id="IPR036055">
    <property type="entry name" value="LDL_receptor-like_sf"/>
</dbReference>
<dbReference type="Gene3D" id="1.20.1070.10">
    <property type="entry name" value="Rhodopsin 7-helix transmembrane proteins"/>
    <property type="match status" value="1"/>
</dbReference>
<dbReference type="PROSITE" id="PS50068">
    <property type="entry name" value="LDLRA_2"/>
    <property type="match status" value="5"/>
</dbReference>
<comment type="caution">
    <text evidence="13">The sequence shown here is derived from an EMBL/GenBank/DDBJ whole genome shotgun (WGS) entry which is preliminary data.</text>
</comment>
<feature type="domain" description="G-protein coupled receptors family 1 profile" evidence="12">
    <location>
        <begin position="1187"/>
        <end position="1431"/>
    </location>
</feature>
<keyword evidence="8" id="KW-0245">EGF-like domain</keyword>
<sequence length="1431" mass="164523">MTAAGAFDCLHDIVVRKLAPSLFEPNTRISTIRFCRQSTLNPSSQQRINITHGTPITFHRLRSLNVTAEQLFSWNAPMDTIEDYQSGVEVGLFVNCSQDDKYWFGPNCEYTFDSSSYFPDIVDDQFNAKKGIPDDLLITDNSICLETGGVECQSVLCLDWREICDGKIDCTNGADEEYCHRLEMNECNPSNEYRCLNGQCIDKLLYWDSYPDCMDSTDETVIHNNFCFQNFDFRCHDKLCPSIWFSCGDGDCHYAPTINSPESSCNSHRDLLYYKQTHPSTIILFSHIFITYHNLTPISICFNKTLCPYLSNDETITTTDKNGLSCRAFDTFGRNATYIDFSSMIRDLKQLVLSCSLLPRTDVTDNCTLFQCDDGSKCLSKYRLSDGEIDCSNGEDEHQSNTCDLNHHYRFKCDNHIKCIHPSLIRNYEDDCGDGSDEEYSYASLCEDLNTEQCYAHRRQAHQFNMTFSQLCNYILERIPDANNDTDESNCPMSQWNCFTQYTRCNEVWNCPDGHDELNCHWSLLSLRFCDSVSHFCLNIRDGNQTCLSKEQAGDDVVDCVGSTDEREYCRVHYPYEFKRRYRCQNSTKCILISEICDCHQDCPWNDDETIACHWLNNGKETNCDPHRFRCRDGEYSSTVTFRSRCVQSPSACDDEEHLIFCDLNDRSTGRPFQTYDIPEVPKSKINQLVRSSTKENDIIHWYCNRGIYVYSLSSPLGFYCMCTESYYGHRCQFQRKRISLILQLQTTSSFNVVLSSFKIVLLLVRNDTSNTIVSHDQLVFTPHRHCLPKYFIHLYYPTNQSLIPSTNYSLHIYVFVAKTLELRSSWIFPVPFEFLPVNRIAKRLLIPDESLTIQTIQFNTTNCRSCSNISRCIGYDSDLCEDICVCPPHLSGRRCFVPFDPCVNQNCSGHGECLPVDSRLYETDQFICVCEKEWFGNECEESKARIHVTFASNIPKPSSNIVFLHAFDVNEHFEPIHLAYFQRLRSNISNYTFHLDNNYLHNLIFIQLYEHSHQYEYYLLLSRKMNSDVLKEINSEVTSSHRCRSINELLHPDIIRLPRLRRVKYYQQICRNKEKFMCFYDDKLMCLCDERNQSDCFNFEPTSYGCLENRCSGRGMCVQDHNLCPRQSLCLCEPCSYGEKCQFSRSGYSLSLDAIIGSHIRLATSKTIIWISVLLICLFVIIGIIMNMLGIGTFHRRTTQNAGSGVYLLISSYFGLMTSLSLSVKLIFLFINNQGNVSCALIEFIIKWSLTSCECLNACVAIERTLAVNLRTKFSRIKSKRVAKWISIVVPMIVSVICSPELIYRRMIVDTTDETNWCVFTLNADQPNISALYSASSICLFLIPLTINLVCSIMIIIGIGQMKQKTLVKVNIIGQASSINLSFTSMNTNFMSKLAANGIIVQIAKHKHLLVAPILLAIFAIPRLVFAFIF</sequence>
<dbReference type="CDD" id="cd00637">
    <property type="entry name" value="7tm_classA_rhodopsin-like"/>
    <property type="match status" value="1"/>
</dbReference>
<name>A0A815Y413_ADIRI</name>
<dbReference type="InterPro" id="IPR023415">
    <property type="entry name" value="LDLR_class-A_CS"/>
</dbReference>
<accession>A0A815Y413</accession>
<dbReference type="SUPFAM" id="SSF81321">
    <property type="entry name" value="Family A G protein-coupled receptor-like"/>
    <property type="match status" value="1"/>
</dbReference>
<dbReference type="CDD" id="cd00112">
    <property type="entry name" value="LDLa"/>
    <property type="match status" value="3"/>
</dbReference>
<keyword evidence="4" id="KW-0677">Repeat</keyword>
<keyword evidence="7 8" id="KW-1015">Disulfide bond</keyword>
<dbReference type="SMART" id="SM00192">
    <property type="entry name" value="LDLa"/>
    <property type="match status" value="7"/>
</dbReference>
<keyword evidence="5 10" id="KW-1133">Transmembrane helix</keyword>
<dbReference type="PROSITE" id="PS00022">
    <property type="entry name" value="EGF_1"/>
    <property type="match status" value="1"/>
</dbReference>
<evidence type="ECO:0000259" key="12">
    <source>
        <dbReference type="PROSITE" id="PS50262"/>
    </source>
</evidence>
<evidence type="ECO:0000256" key="1">
    <source>
        <dbReference type="ARBA" id="ARBA00004167"/>
    </source>
</evidence>
<organism evidence="13 14">
    <name type="scientific">Adineta ricciae</name>
    <name type="common">Rotifer</name>
    <dbReference type="NCBI Taxonomy" id="249248"/>
    <lineage>
        <taxon>Eukaryota</taxon>
        <taxon>Metazoa</taxon>
        <taxon>Spiralia</taxon>
        <taxon>Gnathifera</taxon>
        <taxon>Rotifera</taxon>
        <taxon>Eurotatoria</taxon>
        <taxon>Bdelloidea</taxon>
        <taxon>Adinetida</taxon>
        <taxon>Adinetidae</taxon>
        <taxon>Adineta</taxon>
    </lineage>
</organism>
<reference evidence="13" key="1">
    <citation type="submission" date="2021-02" db="EMBL/GenBank/DDBJ databases">
        <authorList>
            <person name="Nowell W R."/>
        </authorList>
    </citation>
    <scope>NUCLEOTIDE SEQUENCE</scope>
</reference>
<evidence type="ECO:0000256" key="4">
    <source>
        <dbReference type="ARBA" id="ARBA00022737"/>
    </source>
</evidence>
<dbReference type="PROSITE" id="PS50026">
    <property type="entry name" value="EGF_3"/>
    <property type="match status" value="1"/>
</dbReference>
<dbReference type="PROSITE" id="PS50262">
    <property type="entry name" value="G_PROTEIN_RECEP_F1_2"/>
    <property type="match status" value="1"/>
</dbReference>
<dbReference type="PANTHER" id="PTHR24270">
    <property type="entry name" value="LOW-DENSITY LIPOPROTEIN RECEPTOR-RELATED"/>
    <property type="match status" value="1"/>
</dbReference>
<feature type="transmembrane region" description="Helical" evidence="10">
    <location>
        <begin position="1410"/>
        <end position="1430"/>
    </location>
</feature>
<dbReference type="PROSITE" id="PS01209">
    <property type="entry name" value="LDLRA_1"/>
    <property type="match status" value="1"/>
</dbReference>
<comment type="subcellular location">
    <subcellularLocation>
        <location evidence="2">Endomembrane system</location>
    </subcellularLocation>
    <subcellularLocation>
        <location evidence="1">Membrane</location>
        <topology evidence="1">Single-pass membrane protein</topology>
    </subcellularLocation>
</comment>
<evidence type="ECO:0000259" key="11">
    <source>
        <dbReference type="PROSITE" id="PS50026"/>
    </source>
</evidence>
<feature type="non-terminal residue" evidence="13">
    <location>
        <position position="1431"/>
    </location>
</feature>
<feature type="transmembrane region" description="Helical" evidence="10">
    <location>
        <begin position="1207"/>
        <end position="1233"/>
    </location>
</feature>
<gene>
    <name evidence="13" type="ORF">XAT740_LOCUS44025</name>
</gene>
<evidence type="ECO:0000256" key="5">
    <source>
        <dbReference type="ARBA" id="ARBA00022989"/>
    </source>
</evidence>
<evidence type="ECO:0000256" key="9">
    <source>
        <dbReference type="PROSITE-ProRule" id="PRU00124"/>
    </source>
</evidence>
<dbReference type="Gene3D" id="4.10.400.10">
    <property type="entry name" value="Low-density Lipoprotein Receptor"/>
    <property type="match status" value="3"/>
</dbReference>
<feature type="disulfide bond" evidence="9">
    <location>
        <begin position="164"/>
        <end position="179"/>
    </location>
</feature>
<dbReference type="InterPro" id="IPR050685">
    <property type="entry name" value="LDLR"/>
</dbReference>
<dbReference type="Proteomes" id="UP000663828">
    <property type="component" value="Unassembled WGS sequence"/>
</dbReference>
<proteinExistence type="predicted"/>
<evidence type="ECO:0000313" key="14">
    <source>
        <dbReference type="Proteomes" id="UP000663828"/>
    </source>
</evidence>
<evidence type="ECO:0000256" key="3">
    <source>
        <dbReference type="ARBA" id="ARBA00022692"/>
    </source>
</evidence>
<evidence type="ECO:0000256" key="7">
    <source>
        <dbReference type="ARBA" id="ARBA00023157"/>
    </source>
</evidence>
<feature type="domain" description="EGF-like" evidence="11">
    <location>
        <begin position="899"/>
        <end position="941"/>
    </location>
</feature>
<dbReference type="GO" id="GO:0012505">
    <property type="term" value="C:endomembrane system"/>
    <property type="evidence" value="ECO:0007669"/>
    <property type="project" value="UniProtKB-SubCell"/>
</dbReference>
<feature type="disulfide bond" evidence="8">
    <location>
        <begin position="931"/>
        <end position="940"/>
    </location>
</feature>
<dbReference type="PRINTS" id="PR00261">
    <property type="entry name" value="LDLRECEPTOR"/>
</dbReference>
<evidence type="ECO:0000256" key="8">
    <source>
        <dbReference type="PROSITE-ProRule" id="PRU00076"/>
    </source>
</evidence>
<dbReference type="EMBL" id="CAJNOR010005519">
    <property type="protein sequence ID" value="CAF1565804.1"/>
    <property type="molecule type" value="Genomic_DNA"/>
</dbReference>
<dbReference type="InterPro" id="IPR002172">
    <property type="entry name" value="LDrepeatLR_classA_rpt"/>
</dbReference>